<sequence>MLLSRTAYRAALLHLTVNPLIARAAIPSASLKTTSHLPTSNSRLYNVLFPQCSPLSNLEHSRQAHTMSSNTENPKQDAQSQSEDNVSPPSEQLYLPSSETSDQTHRLDLSAEGGSTVSLDHLGPMVVNVDGTLARIGNWEQMTDIERKNTLRILGKRNKQRLAALRAAEAEKEQK</sequence>
<accession>A0AAD6D6H8</accession>
<dbReference type="EMBL" id="JAQIZZ010000001">
    <property type="protein sequence ID" value="KAJ5556868.1"/>
    <property type="molecule type" value="Genomic_DNA"/>
</dbReference>
<organism evidence="2 3">
    <name type="scientific">Penicillium frequentans</name>
    <dbReference type="NCBI Taxonomy" id="3151616"/>
    <lineage>
        <taxon>Eukaryota</taxon>
        <taxon>Fungi</taxon>
        <taxon>Dikarya</taxon>
        <taxon>Ascomycota</taxon>
        <taxon>Pezizomycotina</taxon>
        <taxon>Eurotiomycetes</taxon>
        <taxon>Eurotiomycetidae</taxon>
        <taxon>Eurotiales</taxon>
        <taxon>Aspergillaceae</taxon>
        <taxon>Penicillium</taxon>
    </lineage>
</organism>
<gene>
    <name evidence="2" type="ORF">N7494_000783</name>
</gene>
<dbReference type="PANTHER" id="PTHR39474:SF1">
    <property type="entry name" value="FUNGAL SPECIFIC TRANSCRIPTION FACTOR"/>
    <property type="match status" value="1"/>
</dbReference>
<dbReference type="Proteomes" id="UP001220324">
    <property type="component" value="Unassembled WGS sequence"/>
</dbReference>
<comment type="caution">
    <text evidence="2">The sequence shown here is derived from an EMBL/GenBank/DDBJ whole genome shotgun (WGS) entry which is preliminary data.</text>
</comment>
<proteinExistence type="predicted"/>
<evidence type="ECO:0008006" key="4">
    <source>
        <dbReference type="Google" id="ProtNLM"/>
    </source>
</evidence>
<reference evidence="2 3" key="1">
    <citation type="journal article" date="2023" name="IMA Fungus">
        <title>Comparative genomic study of the Penicillium genus elucidates a diverse pangenome and 15 lateral gene transfer events.</title>
        <authorList>
            <person name="Petersen C."/>
            <person name="Sorensen T."/>
            <person name="Nielsen M.R."/>
            <person name="Sondergaard T.E."/>
            <person name="Sorensen J.L."/>
            <person name="Fitzpatrick D.A."/>
            <person name="Frisvad J.C."/>
            <person name="Nielsen K.L."/>
        </authorList>
    </citation>
    <scope>NUCLEOTIDE SEQUENCE [LARGE SCALE GENOMIC DNA]</scope>
    <source>
        <strain evidence="2 3">IBT 35679</strain>
    </source>
</reference>
<feature type="region of interest" description="Disordered" evidence="1">
    <location>
        <begin position="59"/>
        <end position="105"/>
    </location>
</feature>
<keyword evidence="3" id="KW-1185">Reference proteome</keyword>
<dbReference type="PANTHER" id="PTHR39474">
    <property type="entry name" value="UNNAMED PRODUCT"/>
    <property type="match status" value="1"/>
</dbReference>
<protein>
    <recommendedName>
        <fullName evidence="4">Fungal specific transcription</fullName>
    </recommendedName>
</protein>
<dbReference type="AlphaFoldDB" id="A0AAD6D6H8"/>
<name>A0AAD6D6H8_9EURO</name>
<evidence type="ECO:0000256" key="1">
    <source>
        <dbReference type="SAM" id="MobiDB-lite"/>
    </source>
</evidence>
<feature type="compositionally biased region" description="Polar residues" evidence="1">
    <location>
        <begin position="59"/>
        <end position="101"/>
    </location>
</feature>
<evidence type="ECO:0000313" key="2">
    <source>
        <dbReference type="EMBL" id="KAJ5556868.1"/>
    </source>
</evidence>
<evidence type="ECO:0000313" key="3">
    <source>
        <dbReference type="Proteomes" id="UP001220324"/>
    </source>
</evidence>